<name>A0A4Y6US51_SACBS</name>
<dbReference type="GO" id="GO:0090589">
    <property type="term" value="F:protein-phosphocysteine-trehalose phosphotransferase system transporter activity"/>
    <property type="evidence" value="ECO:0007669"/>
    <property type="project" value="TreeGrafter"/>
</dbReference>
<dbReference type="GO" id="GO:0016301">
    <property type="term" value="F:kinase activity"/>
    <property type="evidence" value="ECO:0007669"/>
    <property type="project" value="UniProtKB-KW"/>
</dbReference>
<evidence type="ECO:0000313" key="16">
    <source>
        <dbReference type="EMBL" id="QDH20469.1"/>
    </source>
</evidence>
<evidence type="ECO:0000256" key="1">
    <source>
        <dbReference type="ARBA" id="ARBA00004651"/>
    </source>
</evidence>
<dbReference type="InterPro" id="IPR011297">
    <property type="entry name" value="PTS_IIABC_b_glu"/>
</dbReference>
<dbReference type="GO" id="GO:0009401">
    <property type="term" value="P:phosphoenolpyruvate-dependent sugar phosphotransferase system"/>
    <property type="evidence" value="ECO:0007669"/>
    <property type="project" value="UniProtKB-KW"/>
</dbReference>
<keyword evidence="9 12" id="KW-1133">Transmembrane helix</keyword>
<feature type="transmembrane region" description="Helical" evidence="12">
    <location>
        <begin position="325"/>
        <end position="346"/>
    </location>
</feature>
<dbReference type="Pfam" id="PF02378">
    <property type="entry name" value="PTS_EIIC"/>
    <property type="match status" value="1"/>
</dbReference>
<dbReference type="InterPro" id="IPR013013">
    <property type="entry name" value="PTS_EIIC_1"/>
</dbReference>
<evidence type="ECO:0000259" key="13">
    <source>
        <dbReference type="PROSITE" id="PS51093"/>
    </source>
</evidence>
<dbReference type="SUPFAM" id="SSF51261">
    <property type="entry name" value="Duplicated hybrid motif"/>
    <property type="match status" value="1"/>
</dbReference>
<dbReference type="KEGG" id="saca:FFV09_06100"/>
<dbReference type="GO" id="GO:0015771">
    <property type="term" value="P:trehalose transport"/>
    <property type="evidence" value="ECO:0007669"/>
    <property type="project" value="TreeGrafter"/>
</dbReference>
<dbReference type="PROSITE" id="PS00371">
    <property type="entry name" value="PTS_EIIA_TYPE_1_HIS"/>
    <property type="match status" value="1"/>
</dbReference>
<dbReference type="InterPro" id="IPR001996">
    <property type="entry name" value="PTS_IIB_1"/>
</dbReference>
<dbReference type="Pfam" id="PF00358">
    <property type="entry name" value="PTS_EIIA_1"/>
    <property type="match status" value="1"/>
</dbReference>
<evidence type="ECO:0000256" key="12">
    <source>
        <dbReference type="SAM" id="Phobius"/>
    </source>
</evidence>
<dbReference type="PANTHER" id="PTHR30175:SF1">
    <property type="entry name" value="PTS SYSTEM ARBUTIN-, CELLOBIOSE-, AND SALICIN-SPECIFIC EIIBC COMPONENT-RELATED"/>
    <property type="match status" value="1"/>
</dbReference>
<dbReference type="Proteomes" id="UP000316968">
    <property type="component" value="Chromosome"/>
</dbReference>
<feature type="transmembrane region" description="Helical" evidence="12">
    <location>
        <begin position="425"/>
        <end position="448"/>
    </location>
</feature>
<dbReference type="GO" id="GO:0008982">
    <property type="term" value="F:protein-N(PI)-phosphohistidine-sugar phosphotransferase activity"/>
    <property type="evidence" value="ECO:0007669"/>
    <property type="project" value="InterPro"/>
</dbReference>
<dbReference type="GO" id="GO:0005886">
    <property type="term" value="C:plasma membrane"/>
    <property type="evidence" value="ECO:0007669"/>
    <property type="project" value="UniProtKB-SubCell"/>
</dbReference>
<evidence type="ECO:0000256" key="11">
    <source>
        <dbReference type="PROSITE-ProRule" id="PRU00421"/>
    </source>
</evidence>
<organism evidence="16 17">
    <name type="scientific">Saccharibacillus brassicae</name>
    <dbReference type="NCBI Taxonomy" id="2583377"/>
    <lineage>
        <taxon>Bacteria</taxon>
        <taxon>Bacillati</taxon>
        <taxon>Bacillota</taxon>
        <taxon>Bacilli</taxon>
        <taxon>Bacillales</taxon>
        <taxon>Paenibacillaceae</taxon>
        <taxon>Saccharibacillus</taxon>
    </lineage>
</organism>
<dbReference type="FunFam" id="3.30.1360.60:FF:000001">
    <property type="entry name" value="PTS system glucose-specific IIBC component PtsG"/>
    <property type="match status" value="1"/>
</dbReference>
<dbReference type="SUPFAM" id="SSF55604">
    <property type="entry name" value="Glucose permease domain IIB"/>
    <property type="match status" value="1"/>
</dbReference>
<evidence type="ECO:0000256" key="2">
    <source>
        <dbReference type="ARBA" id="ARBA00022448"/>
    </source>
</evidence>
<keyword evidence="6" id="KW-0598">Phosphotransferase system</keyword>
<feature type="transmembrane region" description="Helical" evidence="12">
    <location>
        <begin position="147"/>
        <end position="170"/>
    </location>
</feature>
<dbReference type="Pfam" id="PF00367">
    <property type="entry name" value="PTS_EIIB"/>
    <property type="match status" value="1"/>
</dbReference>
<feature type="transmembrane region" description="Helical" evidence="12">
    <location>
        <begin position="212"/>
        <end position="231"/>
    </location>
</feature>
<evidence type="ECO:0000256" key="4">
    <source>
        <dbReference type="ARBA" id="ARBA00022597"/>
    </source>
</evidence>
<dbReference type="InterPro" id="IPR050558">
    <property type="entry name" value="PTS_Sugar-Specific_Components"/>
</dbReference>
<dbReference type="EMBL" id="CP041217">
    <property type="protein sequence ID" value="QDH20469.1"/>
    <property type="molecule type" value="Genomic_DNA"/>
</dbReference>
<dbReference type="NCBIfam" id="TIGR01995">
    <property type="entry name" value="PTS-II-ABC-beta"/>
    <property type="match status" value="1"/>
</dbReference>
<dbReference type="CDD" id="cd00212">
    <property type="entry name" value="PTS_IIB_glc"/>
    <property type="match status" value="1"/>
</dbReference>
<dbReference type="InterPro" id="IPR036878">
    <property type="entry name" value="Glu_permease_IIB"/>
</dbReference>
<evidence type="ECO:0000256" key="3">
    <source>
        <dbReference type="ARBA" id="ARBA00022475"/>
    </source>
</evidence>
<dbReference type="InterPro" id="IPR001127">
    <property type="entry name" value="PTS_EIIA_1_perm"/>
</dbReference>
<dbReference type="Gene3D" id="2.70.70.10">
    <property type="entry name" value="Glucose Permease (Domain IIA)"/>
    <property type="match status" value="1"/>
</dbReference>
<dbReference type="PANTHER" id="PTHR30175">
    <property type="entry name" value="PHOSPHOTRANSFERASE SYSTEM TRANSPORT PROTEIN"/>
    <property type="match status" value="1"/>
</dbReference>
<dbReference type="InterPro" id="IPR003352">
    <property type="entry name" value="PTS_EIIC"/>
</dbReference>
<feature type="transmembrane region" description="Helical" evidence="12">
    <location>
        <begin position="288"/>
        <end position="318"/>
    </location>
</feature>
<dbReference type="RefSeq" id="WP_141446971.1">
    <property type="nucleotide sequence ID" value="NZ_CP041217.1"/>
</dbReference>
<keyword evidence="2" id="KW-0813">Transport</keyword>
<reference evidence="16 17" key="1">
    <citation type="submission" date="2019-06" db="EMBL/GenBank/DDBJ databases">
        <title>Saccharibacillus brassicae sp. nov., an endophytic bacterium isolated from Chinese cabbage seeds (Brassica pekinensis).</title>
        <authorList>
            <person name="Jiang L."/>
            <person name="Lee J."/>
            <person name="Kim S.W."/>
        </authorList>
    </citation>
    <scope>NUCLEOTIDE SEQUENCE [LARGE SCALE GENOMIC DNA]</scope>
    <source>
        <strain evidence="17">KCTC 43072 / ATSA2</strain>
    </source>
</reference>
<feature type="domain" description="PTS EIIA type-1" evidence="13">
    <location>
        <begin position="521"/>
        <end position="625"/>
    </location>
</feature>
<evidence type="ECO:0000259" key="15">
    <source>
        <dbReference type="PROSITE" id="PS51103"/>
    </source>
</evidence>
<comment type="subcellular location">
    <subcellularLocation>
        <location evidence="1">Cell membrane</location>
        <topology evidence="1">Multi-pass membrane protein</topology>
    </subcellularLocation>
</comment>
<dbReference type="FunFam" id="2.70.70.10:FF:000001">
    <property type="entry name" value="PTS system glucose-specific IIA component"/>
    <property type="match status" value="1"/>
</dbReference>
<feature type="transmembrane region" description="Helical" evidence="12">
    <location>
        <begin position="384"/>
        <end position="405"/>
    </location>
</feature>
<dbReference type="PROSITE" id="PS51103">
    <property type="entry name" value="PTS_EIIC_TYPE_1"/>
    <property type="match status" value="1"/>
</dbReference>
<feature type="domain" description="PTS EIIC type-1" evidence="15">
    <location>
        <begin position="108"/>
        <end position="458"/>
    </location>
</feature>
<feature type="transmembrane region" description="Helical" evidence="12">
    <location>
        <begin position="243"/>
        <end position="268"/>
    </location>
</feature>
<keyword evidence="10 12" id="KW-0472">Membrane</keyword>
<dbReference type="InterPro" id="IPR011055">
    <property type="entry name" value="Dup_hybrid_motif"/>
</dbReference>
<evidence type="ECO:0000256" key="5">
    <source>
        <dbReference type="ARBA" id="ARBA00022679"/>
    </source>
</evidence>
<evidence type="ECO:0000259" key="14">
    <source>
        <dbReference type="PROSITE" id="PS51098"/>
    </source>
</evidence>
<feature type="transmembrane region" description="Helical" evidence="12">
    <location>
        <begin position="105"/>
        <end position="127"/>
    </location>
</feature>
<dbReference type="OrthoDB" id="2957988at2"/>
<keyword evidence="7 12" id="KW-0812">Transmembrane</keyword>
<evidence type="ECO:0000256" key="9">
    <source>
        <dbReference type="ARBA" id="ARBA00022989"/>
    </source>
</evidence>
<dbReference type="Gene3D" id="3.30.1360.60">
    <property type="entry name" value="Glucose permease domain IIB"/>
    <property type="match status" value="1"/>
</dbReference>
<evidence type="ECO:0000313" key="17">
    <source>
        <dbReference type="Proteomes" id="UP000316968"/>
    </source>
</evidence>
<evidence type="ECO:0000256" key="6">
    <source>
        <dbReference type="ARBA" id="ARBA00022683"/>
    </source>
</evidence>
<evidence type="ECO:0000256" key="7">
    <source>
        <dbReference type="ARBA" id="ARBA00022692"/>
    </source>
</evidence>
<dbReference type="PROSITE" id="PS51098">
    <property type="entry name" value="PTS_EIIB_TYPE_1"/>
    <property type="match status" value="1"/>
</dbReference>
<evidence type="ECO:0000256" key="8">
    <source>
        <dbReference type="ARBA" id="ARBA00022777"/>
    </source>
</evidence>
<proteinExistence type="predicted"/>
<feature type="active site" description="Phosphocysteine intermediate; for EIIB activity" evidence="11">
    <location>
        <position position="27"/>
    </location>
</feature>
<keyword evidence="8" id="KW-0418">Kinase</keyword>
<keyword evidence="4" id="KW-0762">Sugar transport</keyword>
<dbReference type="PROSITE" id="PS01035">
    <property type="entry name" value="PTS_EIIB_TYPE_1_CYS"/>
    <property type="match status" value="1"/>
</dbReference>
<keyword evidence="3" id="KW-1003">Cell membrane</keyword>
<sequence>MSKHEQTAKAVLEKIGGAANVNTMTHCMTRLRFELKDNTKADRAALENTPGVMGTNIAGSQFQVIIGNDVPNVYAEINKRASFGGGSAPAGGEDAPQTKKNPFSALLDIISGIFTPLLPALAGAGMIKALLSVSDVFGWMAQDGSTYQILKAIGDGTFYFLPILIAFSAARKFGSSAFIAAAIAAAILHPDLTALLGGGTAVSFLGLPVTSVTYSSSVIPILLAVWVSSYVEKLFNKVIPSALKVLLVPMLTLLVIAPATLIAIGPLGSLIGDGLSGGITYLLDNTGIFGGILLGGTMSLIIMTGMHWALVPIAILAIAEQGFDYILPIMFVANLGQAGAAFGVFLRSRNVQFKSLALSTSFSAMMGITEPAMYGVNMRLKKPFVSALIGGAAGGAVYGLFHVKIYTMAGSVGLPGIPAMIGPTFAYGLVGIGLAFITATVVTFLIGFEDVASPASAGSEPQPVAATASADASADAAAAPTPAASAASAAAVPQPVIAKLRDTELLSPLTGTVKALADVEDVTFAGEYMGKGIAVMPTAGVVTAPADGIVNSLAVTKHAIGMQTADGAELLIHVGLNTVRLKGRHFAVLVEEGQAVTAGQPLLTFDMSAIRAAGYDLTTPMIVTNTKEYAGIAGVRSGAVESGQPLLKLDVAAPRLEASGD</sequence>
<evidence type="ECO:0000256" key="10">
    <source>
        <dbReference type="ARBA" id="ARBA00023136"/>
    </source>
</evidence>
<dbReference type="PROSITE" id="PS51093">
    <property type="entry name" value="PTS_EIIA_TYPE_1"/>
    <property type="match status" value="1"/>
</dbReference>
<accession>A0A4Y6US51</accession>
<feature type="transmembrane region" description="Helical" evidence="12">
    <location>
        <begin position="177"/>
        <end position="206"/>
    </location>
</feature>
<dbReference type="NCBIfam" id="TIGR00830">
    <property type="entry name" value="PTBA"/>
    <property type="match status" value="1"/>
</dbReference>
<dbReference type="AlphaFoldDB" id="A0A4Y6US51"/>
<gene>
    <name evidence="16" type="ORF">FFV09_06100</name>
</gene>
<keyword evidence="17" id="KW-1185">Reference proteome</keyword>
<protein>
    <submittedName>
        <fullName evidence="16">PTS beta-glucoside transporter subunit EIIBCA</fullName>
    </submittedName>
</protein>
<keyword evidence="5" id="KW-0808">Transferase</keyword>
<feature type="domain" description="PTS EIIB type-1" evidence="14">
    <location>
        <begin position="5"/>
        <end position="87"/>
    </location>
</feature>
<dbReference type="InterPro" id="IPR018113">
    <property type="entry name" value="PTrfase_EIIB_Cys"/>
</dbReference>